<dbReference type="InterPro" id="IPR025286">
    <property type="entry name" value="MOFRL_assoc_dom"/>
</dbReference>
<dbReference type="SUPFAM" id="SSF82544">
    <property type="entry name" value="GckA/TtuD-like"/>
    <property type="match status" value="1"/>
</dbReference>
<dbReference type="PANTHER" id="PTHR12227:SF0">
    <property type="entry name" value="GLYCERATE KINASE"/>
    <property type="match status" value="1"/>
</dbReference>
<name>X1AV87_9ZZZZ</name>
<gene>
    <name evidence="2" type="ORF">S01H4_14708</name>
</gene>
<dbReference type="GO" id="GO:0008887">
    <property type="term" value="F:glycerate kinase activity"/>
    <property type="evidence" value="ECO:0007669"/>
    <property type="project" value="InterPro"/>
</dbReference>
<dbReference type="InterPro" id="IPR038614">
    <property type="entry name" value="GK_N_sf"/>
</dbReference>
<dbReference type="EMBL" id="BART01006448">
    <property type="protein sequence ID" value="GAG63751.1"/>
    <property type="molecule type" value="Genomic_DNA"/>
</dbReference>
<comment type="caution">
    <text evidence="2">The sequence shown here is derived from an EMBL/GenBank/DDBJ whole genome shotgun (WGS) entry which is preliminary data.</text>
</comment>
<feature type="non-terminal residue" evidence="2">
    <location>
        <position position="175"/>
    </location>
</feature>
<dbReference type="Pfam" id="PF13660">
    <property type="entry name" value="DUF4147"/>
    <property type="match status" value="1"/>
</dbReference>
<protein>
    <recommendedName>
        <fullName evidence="1">MOFRL-associated domain-containing protein</fullName>
    </recommendedName>
</protein>
<dbReference type="InterPro" id="IPR039760">
    <property type="entry name" value="MOFRL_protein"/>
</dbReference>
<dbReference type="PANTHER" id="PTHR12227">
    <property type="entry name" value="GLYCERATE KINASE"/>
    <property type="match status" value="1"/>
</dbReference>
<feature type="domain" description="MOFRL-associated" evidence="1">
    <location>
        <begin position="4"/>
        <end position="175"/>
    </location>
</feature>
<evidence type="ECO:0000259" key="1">
    <source>
        <dbReference type="Pfam" id="PF13660"/>
    </source>
</evidence>
<dbReference type="AlphaFoldDB" id="X1AV87"/>
<accession>X1AV87</accession>
<sequence>MKSLEIALDSVKPEKLVHNTVKIVKDNLVVHNDMYDLRSFRDVLIIGGGKASAQMTLAIEKLLKDYSKINFKGLINIPNSQIINNRSASSKIRMNLASHPIPDESGVNGTNLMFSYVDNTTKDDLIIFLLSGGGSALLPMPKQDITLADLQETNSLLIASGASIHEINTIRKHLS</sequence>
<reference evidence="2" key="1">
    <citation type="journal article" date="2014" name="Front. Microbiol.">
        <title>High frequency of phylogenetically diverse reductive dehalogenase-homologous genes in deep subseafloor sedimentary metagenomes.</title>
        <authorList>
            <person name="Kawai M."/>
            <person name="Futagami T."/>
            <person name="Toyoda A."/>
            <person name="Takaki Y."/>
            <person name="Nishi S."/>
            <person name="Hori S."/>
            <person name="Arai W."/>
            <person name="Tsubouchi T."/>
            <person name="Morono Y."/>
            <person name="Uchiyama I."/>
            <person name="Ito T."/>
            <person name="Fujiyama A."/>
            <person name="Inagaki F."/>
            <person name="Takami H."/>
        </authorList>
    </citation>
    <scope>NUCLEOTIDE SEQUENCE</scope>
    <source>
        <strain evidence="2">Expedition CK06-06</strain>
    </source>
</reference>
<evidence type="ECO:0000313" key="2">
    <source>
        <dbReference type="EMBL" id="GAG63751.1"/>
    </source>
</evidence>
<organism evidence="2">
    <name type="scientific">marine sediment metagenome</name>
    <dbReference type="NCBI Taxonomy" id="412755"/>
    <lineage>
        <taxon>unclassified sequences</taxon>
        <taxon>metagenomes</taxon>
        <taxon>ecological metagenomes</taxon>
    </lineage>
</organism>
<dbReference type="Gene3D" id="3.40.50.10180">
    <property type="entry name" value="Glycerate kinase, MOFRL-like N-terminal domain"/>
    <property type="match status" value="1"/>
</dbReference>
<proteinExistence type="predicted"/>
<dbReference type="GO" id="GO:0005737">
    <property type="term" value="C:cytoplasm"/>
    <property type="evidence" value="ECO:0007669"/>
    <property type="project" value="TreeGrafter"/>
</dbReference>